<keyword evidence="5 10" id="KW-0547">Nucleotide-binding</keyword>
<evidence type="ECO:0000256" key="3">
    <source>
        <dbReference type="ARBA" id="ARBA00022527"/>
    </source>
</evidence>
<dbReference type="InterPro" id="IPR003613">
    <property type="entry name" value="Ubox_domain"/>
</dbReference>
<dbReference type="InterPro" id="IPR000719">
    <property type="entry name" value="Prot_kinase_dom"/>
</dbReference>
<dbReference type="InterPro" id="IPR011009">
    <property type="entry name" value="Kinase-like_dom_sf"/>
</dbReference>
<feature type="coiled-coil region" evidence="11">
    <location>
        <begin position="288"/>
        <end position="315"/>
    </location>
</feature>
<evidence type="ECO:0000256" key="10">
    <source>
        <dbReference type="PROSITE-ProRule" id="PRU10141"/>
    </source>
</evidence>
<dbReference type="GO" id="GO:0005524">
    <property type="term" value="F:ATP binding"/>
    <property type="evidence" value="ECO:0007669"/>
    <property type="project" value="UniProtKB-UniRule"/>
</dbReference>
<dbReference type="InterPro" id="IPR052059">
    <property type="entry name" value="CR_Ser/Thr_kinase"/>
</dbReference>
<dbReference type="SMART" id="SM00220">
    <property type="entry name" value="S_TKc"/>
    <property type="match status" value="1"/>
</dbReference>
<dbReference type="SUPFAM" id="SSF57850">
    <property type="entry name" value="RING/U-box"/>
    <property type="match status" value="1"/>
</dbReference>
<dbReference type="FunFam" id="1.10.510.10:FF:001023">
    <property type="entry name" value="Os07g0541700 protein"/>
    <property type="match status" value="1"/>
</dbReference>
<feature type="binding site" evidence="10">
    <location>
        <position position="767"/>
    </location>
    <ligand>
        <name>ATP</name>
        <dbReference type="ChEBI" id="CHEBI:30616"/>
    </ligand>
</feature>
<dbReference type="SUPFAM" id="SSF56112">
    <property type="entry name" value="Protein kinase-like (PK-like)"/>
    <property type="match status" value="1"/>
</dbReference>
<keyword evidence="4" id="KW-0808">Transferase</keyword>
<evidence type="ECO:0000256" key="9">
    <source>
        <dbReference type="ARBA" id="ARBA00048679"/>
    </source>
</evidence>
<name>A0ABD1Z152_9MARC</name>
<dbReference type="PROSITE" id="PS00107">
    <property type="entry name" value="PROTEIN_KINASE_ATP"/>
    <property type="match status" value="1"/>
</dbReference>
<dbReference type="InterPro" id="IPR013083">
    <property type="entry name" value="Znf_RING/FYVE/PHD"/>
</dbReference>
<dbReference type="Gene3D" id="3.30.40.10">
    <property type="entry name" value="Zinc/RING finger domain, C3HC4 (zinc finger)"/>
    <property type="match status" value="1"/>
</dbReference>
<dbReference type="EMBL" id="JBHFFA010000002">
    <property type="protein sequence ID" value="KAL2641520.1"/>
    <property type="molecule type" value="Genomic_DNA"/>
</dbReference>
<evidence type="ECO:0000256" key="11">
    <source>
        <dbReference type="SAM" id="Coils"/>
    </source>
</evidence>
<evidence type="ECO:0000256" key="7">
    <source>
        <dbReference type="ARBA" id="ARBA00022840"/>
    </source>
</evidence>
<evidence type="ECO:0000256" key="6">
    <source>
        <dbReference type="ARBA" id="ARBA00022777"/>
    </source>
</evidence>
<keyword evidence="3" id="KW-0723">Serine/threonine-protein kinase</keyword>
<evidence type="ECO:0000256" key="1">
    <source>
        <dbReference type="ARBA" id="ARBA00004906"/>
    </source>
</evidence>
<proteinExistence type="predicted"/>
<keyword evidence="7 10" id="KW-0067">ATP-binding</keyword>
<dbReference type="EC" id="2.7.11.1" evidence="2"/>
<dbReference type="PANTHER" id="PTHR47973">
    <property type="entry name" value="CYSTEINE-RICH RECEPTOR-LIKE PROTEIN KINASE 3"/>
    <property type="match status" value="1"/>
</dbReference>
<dbReference type="PROSITE" id="PS00108">
    <property type="entry name" value="PROTEIN_KINASE_ST"/>
    <property type="match status" value="1"/>
</dbReference>
<evidence type="ECO:0000256" key="8">
    <source>
        <dbReference type="ARBA" id="ARBA00047899"/>
    </source>
</evidence>
<evidence type="ECO:0000259" key="12">
    <source>
        <dbReference type="PROSITE" id="PS50011"/>
    </source>
</evidence>
<protein>
    <recommendedName>
        <fullName evidence="2">non-specific serine/threonine protein kinase</fullName>
        <ecNumber evidence="2">2.7.11.1</ecNumber>
    </recommendedName>
</protein>
<comment type="catalytic activity">
    <reaction evidence="8">
        <text>L-threonyl-[protein] + ATP = O-phospho-L-threonyl-[protein] + ADP + H(+)</text>
        <dbReference type="Rhea" id="RHEA:46608"/>
        <dbReference type="Rhea" id="RHEA-COMP:11060"/>
        <dbReference type="Rhea" id="RHEA-COMP:11605"/>
        <dbReference type="ChEBI" id="CHEBI:15378"/>
        <dbReference type="ChEBI" id="CHEBI:30013"/>
        <dbReference type="ChEBI" id="CHEBI:30616"/>
        <dbReference type="ChEBI" id="CHEBI:61977"/>
        <dbReference type="ChEBI" id="CHEBI:456216"/>
        <dbReference type="EC" id="2.7.11.1"/>
    </reaction>
</comment>
<dbReference type="Proteomes" id="UP001605036">
    <property type="component" value="Unassembled WGS sequence"/>
</dbReference>
<dbReference type="Pfam" id="PF00069">
    <property type="entry name" value="Pkinase"/>
    <property type="match status" value="1"/>
</dbReference>
<evidence type="ECO:0000256" key="2">
    <source>
        <dbReference type="ARBA" id="ARBA00012513"/>
    </source>
</evidence>
<organism evidence="13 14">
    <name type="scientific">Riccia fluitans</name>
    <dbReference type="NCBI Taxonomy" id="41844"/>
    <lineage>
        <taxon>Eukaryota</taxon>
        <taxon>Viridiplantae</taxon>
        <taxon>Streptophyta</taxon>
        <taxon>Embryophyta</taxon>
        <taxon>Marchantiophyta</taxon>
        <taxon>Marchantiopsida</taxon>
        <taxon>Marchantiidae</taxon>
        <taxon>Marchantiales</taxon>
        <taxon>Ricciaceae</taxon>
        <taxon>Riccia</taxon>
    </lineage>
</organism>
<evidence type="ECO:0000313" key="13">
    <source>
        <dbReference type="EMBL" id="KAL2641520.1"/>
    </source>
</evidence>
<evidence type="ECO:0000256" key="5">
    <source>
        <dbReference type="ARBA" id="ARBA00022741"/>
    </source>
</evidence>
<comment type="catalytic activity">
    <reaction evidence="9">
        <text>L-seryl-[protein] + ATP = O-phospho-L-seryl-[protein] + ADP + H(+)</text>
        <dbReference type="Rhea" id="RHEA:17989"/>
        <dbReference type="Rhea" id="RHEA-COMP:9863"/>
        <dbReference type="Rhea" id="RHEA-COMP:11604"/>
        <dbReference type="ChEBI" id="CHEBI:15378"/>
        <dbReference type="ChEBI" id="CHEBI:29999"/>
        <dbReference type="ChEBI" id="CHEBI:30616"/>
        <dbReference type="ChEBI" id="CHEBI:83421"/>
        <dbReference type="ChEBI" id="CHEBI:456216"/>
        <dbReference type="EC" id="2.7.11.1"/>
    </reaction>
</comment>
<comment type="pathway">
    <text evidence="1">Protein modification; protein ubiquitination.</text>
</comment>
<accession>A0ABD1Z152</accession>
<dbReference type="AlphaFoldDB" id="A0ABD1Z152"/>
<feature type="coiled-coil region" evidence="11">
    <location>
        <begin position="396"/>
        <end position="671"/>
    </location>
</feature>
<sequence length="1014" mass="116346">MAADFPGPVITELDDRITRLQGHLLEVKELKKNSKKLVEEIRTFAGSLEVNLQFLKTNLPPTVSTKALGTLANDVEEANRFMADALQRGKFKSLWTDRETRTKLESRRQKLVSAFQLAFIITSLDVTFDGYKRVNNFQERMQELYSVHTSDAAGARTQIQDLLQPLVSRINGQDERLQSLIDYVENGLSRSNAAESTDVQKFFSDVLAAVDELQNDYHLEELMYDPIYTDDLMWDPVKASDGFTYDRWTIVENDDHPYHRSLPNGRSPFTREPLSVLCDDVTVRQRLYTMEKFRNENLEKKCKEMREKYRITTLELVIEGHDGEALERLEHVLTWAPEDAVCRKHRDTISDRLGKLKTAEENLSTTVEDLWPKSKLEFHRLEKENSNLQACLSAVKGEAEAKMSAMEQELRRLKKEREVQANSMEEELKKLEEKDGVEIQRLVKENSSLQACLFAVEEEAESKMCSMEEELKTLKKEYVAQVNFVEEKLKKLEAKDGIEIQRLGMENSNLEACLSVVKKEAEAKISSMDEELKRREKELEKMDEEYRIEIQRLGKENSNLQACLSSVKEEAEVTISSMEEELKRLMEKTEFQINSLAEELKKMDEEHGIEIQHLAKENSNLEACLSAMKEEEEAKISSLMEEQKSLKKEKEAQLNIREEEMRRRKNEAEDKVDSTFMERTMGFQRAKKKGMKSTVNSFLRGMMPSRQRELKEIQEALAREDVRPLFFDYNDLKTATSGFSEYTTLGQGGSGDVYKAMLPDRSVVAVKILRPTDQNITNFLNEMVLLTGIKHKHLIQLKGCCIRDRKRLLVYEYAENGNLANALWGPGRTCELDWDQRFKICVGIAKGLCYLHEELQPRIIHRDIKPQNILLDKNFEAKIADFGLALPLNEWSASGSTQVASQIGGTPGYFSPEYVISGKVTEKLDVFSYGILLLEIVAGRRCIDLSLTDAPHRIYLRDWAFRQYLEGKVFDIVAKLVLATGSTEQILRVTEDRPVSLILSGSLTGSSIDTIWGR</sequence>
<dbReference type="Gene3D" id="3.30.200.20">
    <property type="entry name" value="Phosphorylase Kinase, domain 1"/>
    <property type="match status" value="1"/>
</dbReference>
<dbReference type="PROSITE" id="PS50011">
    <property type="entry name" value="PROTEIN_KINASE_DOM"/>
    <property type="match status" value="1"/>
</dbReference>
<dbReference type="Gene3D" id="1.10.510.10">
    <property type="entry name" value="Transferase(Phosphotransferase) domain 1"/>
    <property type="match status" value="1"/>
</dbReference>
<keyword evidence="14" id="KW-1185">Reference proteome</keyword>
<evidence type="ECO:0000256" key="4">
    <source>
        <dbReference type="ARBA" id="ARBA00022679"/>
    </source>
</evidence>
<dbReference type="InterPro" id="IPR017441">
    <property type="entry name" value="Protein_kinase_ATP_BS"/>
</dbReference>
<keyword evidence="6" id="KW-0418">Kinase</keyword>
<feature type="domain" description="Protein kinase" evidence="12">
    <location>
        <begin position="739"/>
        <end position="1014"/>
    </location>
</feature>
<dbReference type="SMART" id="SM00504">
    <property type="entry name" value="Ubox"/>
    <property type="match status" value="1"/>
</dbReference>
<dbReference type="GO" id="GO:0004674">
    <property type="term" value="F:protein serine/threonine kinase activity"/>
    <property type="evidence" value="ECO:0007669"/>
    <property type="project" value="UniProtKB-KW"/>
</dbReference>
<keyword evidence="11" id="KW-0175">Coiled coil</keyword>
<evidence type="ECO:0000313" key="14">
    <source>
        <dbReference type="Proteomes" id="UP001605036"/>
    </source>
</evidence>
<gene>
    <name evidence="13" type="ORF">R1flu_009107</name>
</gene>
<comment type="caution">
    <text evidence="13">The sequence shown here is derived from an EMBL/GenBank/DDBJ whole genome shotgun (WGS) entry which is preliminary data.</text>
</comment>
<dbReference type="InterPro" id="IPR008271">
    <property type="entry name" value="Ser/Thr_kinase_AS"/>
</dbReference>
<reference evidence="13 14" key="1">
    <citation type="submission" date="2024-09" db="EMBL/GenBank/DDBJ databases">
        <title>Chromosome-scale assembly of Riccia fluitans.</title>
        <authorList>
            <person name="Paukszto L."/>
            <person name="Sawicki J."/>
            <person name="Karawczyk K."/>
            <person name="Piernik-Szablinska J."/>
            <person name="Szczecinska M."/>
            <person name="Mazdziarz M."/>
        </authorList>
    </citation>
    <scope>NUCLEOTIDE SEQUENCE [LARGE SCALE GENOMIC DNA]</scope>
    <source>
        <strain evidence="13">Rf_01</strain>
        <tissue evidence="13">Aerial parts of the thallus</tissue>
    </source>
</reference>